<gene>
    <name evidence="8" type="ORF">HNR67_001736</name>
</gene>
<evidence type="ECO:0000256" key="4">
    <source>
        <dbReference type="ARBA" id="ARBA00022825"/>
    </source>
</evidence>
<evidence type="ECO:0000256" key="2">
    <source>
        <dbReference type="ARBA" id="ARBA00022670"/>
    </source>
</evidence>
<accession>A0A7W7C982</accession>
<feature type="compositionally biased region" description="Polar residues" evidence="5">
    <location>
        <begin position="109"/>
        <end position="121"/>
    </location>
</feature>
<evidence type="ECO:0000256" key="6">
    <source>
        <dbReference type="SAM" id="Phobius"/>
    </source>
</evidence>
<dbReference type="Pfam" id="PF13365">
    <property type="entry name" value="Trypsin_2"/>
    <property type="match status" value="1"/>
</dbReference>
<sequence>MTENTPGAPGPQPERPQQSAEGTTPAEQPQASPWAAAPQQRQGGPAEPGFGEAPTHPATPAALPAQGTSATSPASGTPAAQPGSGYGQPTSGNPAGLGTPGAYAGSAYGTPSSHGAQSSDVSSGGSGGYPPPGGPGYGAPLTNPLGVPVQTVPQQRKTGGRGKLVAGALALVLLGGAIGGGIGGAVAYNLAGSSNSASSGNALNQPKPAAKDINSPAPQGSIEQVAQKVLPSVVQLKVTGQTGSGSGSGIILSSDGMILTNNHVVEAAANGGEILVQLNDGRTAKAKIVGRDATSDLAVVKIDGVSGLTPAELGRSDDLRVGQQVVAIGAPFGLSSTVTSGIVSAVQRPVRTGESQDQATVMDAVQTDASINPGNSGGPLVDMQGKVIGINSAIRTAASGGAGGQQQGGSIGLGFAIPVDQVRRIAEELIKNGKATHSLLGVGLAPATRNQQTQGATVSQVTQGGAAEQAGIKVGDVITKIDNRRIEDADSLIAAVRSYAPGSKVKLTINTAGGDRVVEVTLGSQNLDNGPR</sequence>
<comment type="similarity">
    <text evidence="1">Belongs to the peptidase S1C family.</text>
</comment>
<dbReference type="PANTHER" id="PTHR43343:SF3">
    <property type="entry name" value="PROTEASE DO-LIKE 8, CHLOROPLASTIC"/>
    <property type="match status" value="1"/>
</dbReference>
<dbReference type="SMART" id="SM00228">
    <property type="entry name" value="PDZ"/>
    <property type="match status" value="1"/>
</dbReference>
<proteinExistence type="inferred from homology"/>
<dbReference type="Proteomes" id="UP000533598">
    <property type="component" value="Unassembled WGS sequence"/>
</dbReference>
<dbReference type="InterPro" id="IPR001478">
    <property type="entry name" value="PDZ"/>
</dbReference>
<keyword evidence="6" id="KW-1133">Transmembrane helix</keyword>
<comment type="caution">
    <text evidence="8">The sequence shown here is derived from an EMBL/GenBank/DDBJ whole genome shotgun (WGS) entry which is preliminary data.</text>
</comment>
<dbReference type="InterPro" id="IPR043504">
    <property type="entry name" value="Peptidase_S1_PA_chymotrypsin"/>
</dbReference>
<keyword evidence="6" id="KW-0472">Membrane</keyword>
<evidence type="ECO:0000313" key="9">
    <source>
        <dbReference type="Proteomes" id="UP000533598"/>
    </source>
</evidence>
<feature type="domain" description="PDZ" evidence="7">
    <location>
        <begin position="429"/>
        <end position="513"/>
    </location>
</feature>
<dbReference type="AlphaFoldDB" id="A0A7W7C982"/>
<dbReference type="RefSeq" id="WP_185001569.1">
    <property type="nucleotide sequence ID" value="NZ_BAAAUI010000031.1"/>
</dbReference>
<evidence type="ECO:0000313" key="8">
    <source>
        <dbReference type="EMBL" id="MBB4675618.1"/>
    </source>
</evidence>
<feature type="region of interest" description="Disordered" evidence="5">
    <location>
        <begin position="196"/>
        <end position="218"/>
    </location>
</feature>
<dbReference type="FunFam" id="2.40.10.10:FF:000001">
    <property type="entry name" value="Periplasmic serine protease DegS"/>
    <property type="match status" value="1"/>
</dbReference>
<keyword evidence="6" id="KW-0812">Transmembrane</keyword>
<feature type="compositionally biased region" description="Low complexity" evidence="5">
    <location>
        <begin position="25"/>
        <end position="83"/>
    </location>
</feature>
<feature type="region of interest" description="Disordered" evidence="5">
    <location>
        <begin position="1"/>
        <end position="158"/>
    </location>
</feature>
<dbReference type="PROSITE" id="PS50106">
    <property type="entry name" value="PDZ"/>
    <property type="match status" value="1"/>
</dbReference>
<dbReference type="EMBL" id="JACHMH010000001">
    <property type="protein sequence ID" value="MBB4675618.1"/>
    <property type="molecule type" value="Genomic_DNA"/>
</dbReference>
<organism evidence="8 9">
    <name type="scientific">Crossiella cryophila</name>
    <dbReference type="NCBI Taxonomy" id="43355"/>
    <lineage>
        <taxon>Bacteria</taxon>
        <taxon>Bacillati</taxon>
        <taxon>Actinomycetota</taxon>
        <taxon>Actinomycetes</taxon>
        <taxon>Pseudonocardiales</taxon>
        <taxon>Pseudonocardiaceae</taxon>
        <taxon>Crossiella</taxon>
    </lineage>
</organism>
<protein>
    <submittedName>
        <fullName evidence="8">Putative serine protease PepD</fullName>
        <ecNumber evidence="8">3.4.21.-</ecNumber>
    </submittedName>
</protein>
<dbReference type="Gene3D" id="2.40.10.10">
    <property type="entry name" value="Trypsin-like serine proteases"/>
    <property type="match status" value="2"/>
</dbReference>
<dbReference type="GO" id="GO:0006508">
    <property type="term" value="P:proteolysis"/>
    <property type="evidence" value="ECO:0007669"/>
    <property type="project" value="UniProtKB-KW"/>
</dbReference>
<name>A0A7W7C982_9PSEU</name>
<dbReference type="EC" id="3.4.21.-" evidence="8"/>
<keyword evidence="9" id="KW-1185">Reference proteome</keyword>
<dbReference type="SUPFAM" id="SSF50494">
    <property type="entry name" value="Trypsin-like serine proteases"/>
    <property type="match status" value="1"/>
</dbReference>
<dbReference type="InterPro" id="IPR051201">
    <property type="entry name" value="Chloro_Bact_Ser_Proteases"/>
</dbReference>
<evidence type="ECO:0000259" key="7">
    <source>
        <dbReference type="PROSITE" id="PS50106"/>
    </source>
</evidence>
<dbReference type="Pfam" id="PF13180">
    <property type="entry name" value="PDZ_2"/>
    <property type="match status" value="1"/>
</dbReference>
<reference evidence="8 9" key="1">
    <citation type="submission" date="2020-08" db="EMBL/GenBank/DDBJ databases">
        <title>Sequencing the genomes of 1000 actinobacteria strains.</title>
        <authorList>
            <person name="Klenk H.-P."/>
        </authorList>
    </citation>
    <scope>NUCLEOTIDE SEQUENCE [LARGE SCALE GENOMIC DNA]</scope>
    <source>
        <strain evidence="8 9">DSM 44230</strain>
    </source>
</reference>
<dbReference type="InterPro" id="IPR009003">
    <property type="entry name" value="Peptidase_S1_PA"/>
</dbReference>
<dbReference type="InterPro" id="IPR001940">
    <property type="entry name" value="Peptidase_S1C"/>
</dbReference>
<keyword evidence="4" id="KW-0720">Serine protease</keyword>
<dbReference type="InterPro" id="IPR036034">
    <property type="entry name" value="PDZ_sf"/>
</dbReference>
<evidence type="ECO:0000256" key="3">
    <source>
        <dbReference type="ARBA" id="ARBA00022801"/>
    </source>
</evidence>
<dbReference type="SUPFAM" id="SSF50156">
    <property type="entry name" value="PDZ domain-like"/>
    <property type="match status" value="1"/>
</dbReference>
<dbReference type="GO" id="GO:0004252">
    <property type="term" value="F:serine-type endopeptidase activity"/>
    <property type="evidence" value="ECO:0007669"/>
    <property type="project" value="InterPro"/>
</dbReference>
<dbReference type="Gene3D" id="2.30.42.10">
    <property type="match status" value="1"/>
</dbReference>
<keyword evidence="2 8" id="KW-0645">Protease</keyword>
<dbReference type="PRINTS" id="PR00834">
    <property type="entry name" value="PROTEASES2C"/>
</dbReference>
<keyword evidence="3 8" id="KW-0378">Hydrolase</keyword>
<dbReference type="PANTHER" id="PTHR43343">
    <property type="entry name" value="PEPTIDASE S12"/>
    <property type="match status" value="1"/>
</dbReference>
<evidence type="ECO:0000256" key="5">
    <source>
        <dbReference type="SAM" id="MobiDB-lite"/>
    </source>
</evidence>
<feature type="transmembrane region" description="Helical" evidence="6">
    <location>
        <begin position="164"/>
        <end position="188"/>
    </location>
</feature>
<evidence type="ECO:0000256" key="1">
    <source>
        <dbReference type="ARBA" id="ARBA00010541"/>
    </source>
</evidence>